<evidence type="ECO:0000256" key="1">
    <source>
        <dbReference type="ARBA" id="ARBA00004141"/>
    </source>
</evidence>
<dbReference type="AlphaFoldDB" id="A0A557QK29"/>
<feature type="domain" description="Sodium/calcium exchanger membrane region" evidence="6">
    <location>
        <begin position="13"/>
        <end position="139"/>
    </location>
</feature>
<dbReference type="GO" id="GO:0005262">
    <property type="term" value="F:calcium channel activity"/>
    <property type="evidence" value="ECO:0007669"/>
    <property type="project" value="TreeGrafter"/>
</dbReference>
<feature type="domain" description="Sodium/calcium exchanger membrane region" evidence="6">
    <location>
        <begin position="199"/>
        <end position="341"/>
    </location>
</feature>
<evidence type="ECO:0000313" key="7">
    <source>
        <dbReference type="EMBL" id="TVO53227.1"/>
    </source>
</evidence>
<dbReference type="InterPro" id="IPR004837">
    <property type="entry name" value="NaCa_Exmemb"/>
</dbReference>
<feature type="transmembrane region" description="Helical" evidence="5">
    <location>
        <begin position="136"/>
        <end position="159"/>
    </location>
</feature>
<accession>A0A557QK29</accession>
<name>A0A557QK29_9RHOO</name>
<organism evidence="7 8">
    <name type="scientific">Denitromonas halophila</name>
    <dbReference type="NCBI Taxonomy" id="1629404"/>
    <lineage>
        <taxon>Bacteria</taxon>
        <taxon>Pseudomonadati</taxon>
        <taxon>Pseudomonadota</taxon>
        <taxon>Betaproteobacteria</taxon>
        <taxon>Rhodocyclales</taxon>
        <taxon>Zoogloeaceae</taxon>
        <taxon>Denitromonas</taxon>
    </lineage>
</organism>
<comment type="caution">
    <text evidence="7">The sequence shown here is derived from an EMBL/GenBank/DDBJ whole genome shotgun (WGS) entry which is preliminary data.</text>
</comment>
<evidence type="ECO:0000259" key="6">
    <source>
        <dbReference type="Pfam" id="PF01699"/>
    </source>
</evidence>
<sequence>MIDFDALPLAINVAVFLAMGVLIGIGGWRLANVAARIARCTGLGEAVTGALFLGAATSLPGSVTSMTAAAGGHAELAVANALGGIAAQTAFLAIADLAYPRANLEHAAASAANIMQAAMLVSLLALILVAMTTPEISLWSVHPVSVLLPMAYVYGLRLVSSAHQRPMWLPEQTEETRCETPRIRLRFAGMSRLWTEFALLAGLVGAAGWALAGSAIALGRQTGINESAVGGVFTAVTTSLPELVTAIAAVRQGALTLAVGDIIGGNVFDTLFVAVSDLFYRSGSILHAVSDRQVFLVSVAILQSGVLLMGLLYREKRGLANIGFESVFVLVAYVATVVFMFSM</sequence>
<dbReference type="Gene3D" id="1.20.1420.30">
    <property type="entry name" value="NCX, central ion-binding region"/>
    <property type="match status" value="2"/>
</dbReference>
<feature type="transmembrane region" description="Helical" evidence="5">
    <location>
        <begin position="320"/>
        <end position="341"/>
    </location>
</feature>
<gene>
    <name evidence="7" type="ORF">FHP91_15660</name>
</gene>
<dbReference type="EMBL" id="VMNK01000015">
    <property type="protein sequence ID" value="TVO53227.1"/>
    <property type="molecule type" value="Genomic_DNA"/>
</dbReference>
<keyword evidence="8" id="KW-1185">Reference proteome</keyword>
<dbReference type="GO" id="GO:0006874">
    <property type="term" value="P:intracellular calcium ion homeostasis"/>
    <property type="evidence" value="ECO:0007669"/>
    <property type="project" value="TreeGrafter"/>
</dbReference>
<keyword evidence="3 5" id="KW-1133">Transmembrane helix</keyword>
<dbReference type="RefSeq" id="WP_144310468.1">
    <property type="nucleotide sequence ID" value="NZ_VMNK01000015.1"/>
</dbReference>
<evidence type="ECO:0000256" key="3">
    <source>
        <dbReference type="ARBA" id="ARBA00022989"/>
    </source>
</evidence>
<feature type="transmembrane region" description="Helical" evidence="5">
    <location>
        <begin position="228"/>
        <end position="250"/>
    </location>
</feature>
<feature type="transmembrane region" description="Helical" evidence="5">
    <location>
        <begin position="295"/>
        <end position="313"/>
    </location>
</feature>
<dbReference type="OrthoDB" id="153124at2"/>
<feature type="transmembrane region" description="Helical" evidence="5">
    <location>
        <begin position="193"/>
        <end position="216"/>
    </location>
</feature>
<dbReference type="InterPro" id="IPR004481">
    <property type="entry name" value="K/Na/Ca-exchanger"/>
</dbReference>
<evidence type="ECO:0000313" key="8">
    <source>
        <dbReference type="Proteomes" id="UP000319502"/>
    </source>
</evidence>
<feature type="transmembrane region" description="Helical" evidence="5">
    <location>
        <begin position="76"/>
        <end position="99"/>
    </location>
</feature>
<keyword evidence="4 5" id="KW-0472">Membrane</keyword>
<dbReference type="GO" id="GO:0008273">
    <property type="term" value="F:calcium, potassium:sodium antiporter activity"/>
    <property type="evidence" value="ECO:0007669"/>
    <property type="project" value="TreeGrafter"/>
</dbReference>
<feature type="transmembrane region" description="Helical" evidence="5">
    <location>
        <begin position="6"/>
        <end position="25"/>
    </location>
</feature>
<evidence type="ECO:0000256" key="5">
    <source>
        <dbReference type="SAM" id="Phobius"/>
    </source>
</evidence>
<proteinExistence type="predicted"/>
<reference evidence="7 8" key="1">
    <citation type="submission" date="2019-07" db="EMBL/GenBank/DDBJ databases">
        <title>The pathways for chlorine oxyanion respiration interact through the shared metabolite chlorate.</title>
        <authorList>
            <person name="Barnum T.P."/>
            <person name="Cheng Y."/>
            <person name="Hill K.A."/>
            <person name="Lucas L.N."/>
            <person name="Carlson H.K."/>
            <person name="Coates J.D."/>
        </authorList>
    </citation>
    <scope>NUCLEOTIDE SEQUENCE [LARGE SCALE GENOMIC DNA]</scope>
    <source>
        <strain evidence="7 8">SFB-3</strain>
    </source>
</reference>
<dbReference type="InterPro" id="IPR044880">
    <property type="entry name" value="NCX_ion-bd_dom_sf"/>
</dbReference>
<feature type="transmembrane region" description="Helical" evidence="5">
    <location>
        <begin position="111"/>
        <end position="130"/>
    </location>
</feature>
<dbReference type="GO" id="GO:0005886">
    <property type="term" value="C:plasma membrane"/>
    <property type="evidence" value="ECO:0007669"/>
    <property type="project" value="TreeGrafter"/>
</dbReference>
<comment type="subcellular location">
    <subcellularLocation>
        <location evidence="1">Membrane</location>
        <topology evidence="1">Multi-pass membrane protein</topology>
    </subcellularLocation>
</comment>
<dbReference type="PANTHER" id="PTHR10846:SF8">
    <property type="entry name" value="INNER MEMBRANE PROTEIN YRBG"/>
    <property type="match status" value="1"/>
</dbReference>
<dbReference type="PANTHER" id="PTHR10846">
    <property type="entry name" value="SODIUM/POTASSIUM/CALCIUM EXCHANGER"/>
    <property type="match status" value="1"/>
</dbReference>
<protein>
    <submittedName>
        <fullName evidence="7">Sodium:calcium antiporter</fullName>
    </submittedName>
</protein>
<feature type="transmembrane region" description="Helical" evidence="5">
    <location>
        <begin position="257"/>
        <end position="275"/>
    </location>
</feature>
<evidence type="ECO:0000256" key="4">
    <source>
        <dbReference type="ARBA" id="ARBA00023136"/>
    </source>
</evidence>
<dbReference type="Proteomes" id="UP000319502">
    <property type="component" value="Unassembled WGS sequence"/>
</dbReference>
<evidence type="ECO:0000256" key="2">
    <source>
        <dbReference type="ARBA" id="ARBA00022692"/>
    </source>
</evidence>
<dbReference type="Pfam" id="PF01699">
    <property type="entry name" value="Na_Ca_ex"/>
    <property type="match status" value="2"/>
</dbReference>
<keyword evidence="2 5" id="KW-0812">Transmembrane</keyword>